<dbReference type="EMBL" id="PDWZ02000012">
    <property type="protein sequence ID" value="KAB2100802.1"/>
    <property type="molecule type" value="Genomic_DNA"/>
</dbReference>
<proteinExistence type="predicted"/>
<keyword evidence="2" id="KW-1185">Reference proteome</keyword>
<accession>A0ACB6F8P9</accession>
<comment type="caution">
    <text evidence="1">The sequence shown here is derived from an EMBL/GenBank/DDBJ whole genome shotgun (WGS) entry which is preliminary data.</text>
</comment>
<evidence type="ECO:0000313" key="2">
    <source>
        <dbReference type="Proteomes" id="UP000293547"/>
    </source>
</evidence>
<gene>
    <name evidence="1" type="ORF">AG0111_0g10827</name>
</gene>
<evidence type="ECO:0000313" key="1">
    <source>
        <dbReference type="EMBL" id="KAB2100802.1"/>
    </source>
</evidence>
<dbReference type="Proteomes" id="UP000293547">
    <property type="component" value="Unassembled WGS sequence"/>
</dbReference>
<name>A0ACB6F8P9_9PLEO</name>
<reference evidence="1 2" key="1">
    <citation type="journal article" date="2019" name="bioRxiv">
        <title>Genomics, evolutionary history and diagnostics of the Alternaria alternata species group including apple and Asian pear pathotypes.</title>
        <authorList>
            <person name="Armitage A.D."/>
            <person name="Cockerton H.M."/>
            <person name="Sreenivasaprasad S."/>
            <person name="Woodhall J.W."/>
            <person name="Lane C.R."/>
            <person name="Harrison R.J."/>
            <person name="Clarkson J.P."/>
        </authorList>
    </citation>
    <scope>NUCLEOTIDE SEQUENCE [LARGE SCALE GENOMIC DNA]</scope>
    <source>
        <strain evidence="1 2">FERA 650</strain>
    </source>
</reference>
<protein>
    <submittedName>
        <fullName evidence="1">Uncharacterized protein</fullName>
    </submittedName>
</protein>
<sequence length="577" mass="65887">MDYLDGTALNINCEEYGKTWNRIFDDKNRKKQDRPFLECLQQEKVERDPLDAFLENTDSSILSQEVQKVKKILDNILRGSNTPAWVECRRKASNSEERPRNFTPVELARFIKSRSTSDISDGDVIRRLIFIRQLDLDFVYNLATTSSWNEVLALRPAIRRHLMREAAINVHVPHTGFATFRLELSLPYLILEKRDRSQPSTADEGHGIERLETDMAFLDTESGQGDGPARFSIWKAHETVLVFGCDTSEWTGYAFSARCPSMNEGQDLDHESDDDDDNNDGMLHEDLFATGDTNYDDQQILDANSPIWDPRVYFLCVLAIRAKIIYQQYVYLIRTLASGIEGWIRSIYAVRKPWTVPNAKTNTLQWGEEIDQIQEVLHALKTHLQSTLAVWARFSGVGGDISFFSDMVDTKSRCALRDIREIFADLMFQQQKLAGIDQTLDDATKALKRASDAQNHQLAQQTLRLNKEINTIALDSQRSVAETNRTTKVNVQLILVTSAFAFALQYFCGERNFLGIDRGPKTFVLCLVVLLALLSLAPVAVKTFVSVRNKLFKLALRKMGREPQHTEEFELNELQQT</sequence>
<organism evidence="1 2">
    <name type="scientific">Alternaria gaisen</name>
    <dbReference type="NCBI Taxonomy" id="167740"/>
    <lineage>
        <taxon>Eukaryota</taxon>
        <taxon>Fungi</taxon>
        <taxon>Dikarya</taxon>
        <taxon>Ascomycota</taxon>
        <taxon>Pezizomycotina</taxon>
        <taxon>Dothideomycetes</taxon>
        <taxon>Pleosporomycetidae</taxon>
        <taxon>Pleosporales</taxon>
        <taxon>Pleosporineae</taxon>
        <taxon>Pleosporaceae</taxon>
        <taxon>Alternaria</taxon>
        <taxon>Alternaria sect. Alternaria</taxon>
    </lineage>
</organism>